<dbReference type="RefSeq" id="XP_027084904.1">
    <property type="nucleotide sequence ID" value="XM_027229103.1"/>
</dbReference>
<evidence type="ECO:0000313" key="7">
    <source>
        <dbReference type="RefSeq" id="XP_071918619.1"/>
    </source>
</evidence>
<protein>
    <submittedName>
        <fullName evidence="7">Carbon catabolite repressor protein 4 homolog 6 isoform X1</fullName>
    </submittedName>
    <submittedName>
        <fullName evidence="4 5">Carbon catabolite repressor protein 4 homolog 6-like isoform X1</fullName>
    </submittedName>
</protein>
<dbReference type="OrthoDB" id="428734at2759"/>
<sequence>MQRTNFHRSSLMKRSCYSLHLLSSATAAAASTTAAVAATSTTCTVMLSRTSFTGGRGRGRGRRSYSDRPSVDGRDTAEQFVTGDSHFRQVQDSNRGFRPPYSRGNSNSNFQSSTRFSPRPNYYNPRPQQQQQQSVGQFHRPSPAPQQQPPVDQNQQAYRPPQPHYNFNQQFRPWQQQPWQPRPRPPKDLEYRNWEHAKPGPPPEWERFTVLSYNILADYLATDHQHKLYFHVPRHMLDWKWRKRSILFELRLWSADILCFQEVDRFQDLKEELELRGYNGVWKMRTGDRVDGCAIFWRNSRFKLVHEESIEFSALGLRDNVAQICVFESLSQCNSTTAPAPSKRSCYCSSKQAKKVVVCNIHVLFNPRRGEIKLGQIRVLLARAHAVSKLWDDASVIICGDFNSTPKSPLYNFVAEQKLDLSELPRDQVSGQTSAEFYPSRPSNPNSGALSTGNFSQVLPTASQMKAESCDSPLAEEKKNYPDECSGNEHFPDCLSKPLSSVVEEPVESCINSIYVDERTDTKLRENDIEIFHGSDNEFKSTICDSYDLEESPVVIQDDMKSSVSPVKDVIQDINLLGDEMDNLLINEFLEDTKEDGSFEEGTTTSSDIQETNPLGNESLIDTRAVDSEIIDVEQSQYDPSAWTPVELETATGSSDCLVMEHPLKLQSVYGEVEDSSGTRDSTGEPAVTSYHRRFLGTVDYIWRSEGLQTSRVLAPIPKHAMQWTRGFPTKKWGSDHIALVSELAFREDISSVNSDVKLQDHVQHLTLNQT</sequence>
<dbReference type="RefSeq" id="XP_027084906.1">
    <property type="nucleotide sequence ID" value="XM_027229105.1"/>
</dbReference>
<feature type="compositionally biased region" description="Polar residues" evidence="1">
    <location>
        <begin position="601"/>
        <end position="615"/>
    </location>
</feature>
<feature type="compositionally biased region" description="Basic and acidic residues" evidence="1">
    <location>
        <begin position="185"/>
        <end position="196"/>
    </location>
</feature>
<dbReference type="InterPro" id="IPR050410">
    <property type="entry name" value="CCR4/nocturin_mRNA_transcr"/>
</dbReference>
<feature type="compositionally biased region" description="Basic and acidic residues" evidence="1">
    <location>
        <begin position="64"/>
        <end position="75"/>
    </location>
</feature>
<feature type="compositionally biased region" description="Low complexity" evidence="1">
    <location>
        <begin position="118"/>
        <end position="133"/>
    </location>
</feature>
<dbReference type="PANTHER" id="PTHR12121:SF85">
    <property type="entry name" value="CARBON CATABOLITE REPRESSOR PROTEIN 4 HOMOLOG 6"/>
    <property type="match status" value="1"/>
</dbReference>
<evidence type="ECO:0000256" key="1">
    <source>
        <dbReference type="SAM" id="MobiDB-lite"/>
    </source>
</evidence>
<dbReference type="SUPFAM" id="SSF56219">
    <property type="entry name" value="DNase I-like"/>
    <property type="match status" value="1"/>
</dbReference>
<keyword evidence="3" id="KW-1185">Reference proteome</keyword>
<feature type="region of interest" description="Disordered" evidence="1">
    <location>
        <begin position="50"/>
        <end position="75"/>
    </location>
</feature>
<dbReference type="GO" id="GO:0000175">
    <property type="term" value="F:3'-5'-RNA exonuclease activity"/>
    <property type="evidence" value="ECO:0007669"/>
    <property type="project" value="TreeGrafter"/>
</dbReference>
<feature type="compositionally biased region" description="Low complexity" evidence="1">
    <location>
        <begin position="166"/>
        <end position="179"/>
    </location>
</feature>
<dbReference type="SUPFAM" id="SSF81995">
    <property type="entry name" value="beta-sandwich domain of Sec23/24"/>
    <property type="match status" value="1"/>
</dbReference>
<feature type="domain" description="Endonuclease/exonuclease/phosphatase" evidence="2">
    <location>
        <begin position="250"/>
        <end position="441"/>
    </location>
</feature>
<reference evidence="4 5" key="2">
    <citation type="submission" date="2025-04" db="UniProtKB">
        <authorList>
            <consortium name="RefSeq"/>
        </authorList>
    </citation>
    <scope>IDENTIFICATION</scope>
    <source>
        <tissue evidence="4 5">Leaves</tissue>
    </source>
</reference>
<dbReference type="PANTHER" id="PTHR12121">
    <property type="entry name" value="CARBON CATABOLITE REPRESSOR PROTEIN 4"/>
    <property type="match status" value="1"/>
</dbReference>
<dbReference type="RefSeq" id="XP_027084907.1">
    <property type="nucleotide sequence ID" value="XM_027229106.1"/>
</dbReference>
<name>A0A6P6U4C4_COFAR</name>
<feature type="region of interest" description="Disordered" evidence="1">
    <location>
        <begin position="88"/>
        <end position="196"/>
    </location>
</feature>
<dbReference type="Pfam" id="PF03372">
    <property type="entry name" value="Exo_endo_phos"/>
    <property type="match status" value="1"/>
</dbReference>
<feature type="compositionally biased region" description="Polar residues" evidence="1">
    <location>
        <begin position="103"/>
        <end position="116"/>
    </location>
</feature>
<evidence type="ECO:0000313" key="5">
    <source>
        <dbReference type="RefSeq" id="XP_027084906.1"/>
    </source>
</evidence>
<evidence type="ECO:0000313" key="3">
    <source>
        <dbReference type="Proteomes" id="UP001652660"/>
    </source>
</evidence>
<evidence type="ECO:0000313" key="6">
    <source>
        <dbReference type="RefSeq" id="XP_027084907.1"/>
    </source>
</evidence>
<dbReference type="AlphaFoldDB" id="A0A6P6U4C4"/>
<proteinExistence type="predicted"/>
<accession>A0A6P6U4C4</accession>
<evidence type="ECO:0000259" key="2">
    <source>
        <dbReference type="Pfam" id="PF03372"/>
    </source>
</evidence>
<dbReference type="InterPro" id="IPR036691">
    <property type="entry name" value="Endo/exonu/phosph_ase_sf"/>
</dbReference>
<dbReference type="RefSeq" id="XP_071918619.1">
    <property type="nucleotide sequence ID" value="XM_072062518.1"/>
</dbReference>
<dbReference type="InterPro" id="IPR005135">
    <property type="entry name" value="Endo/exonuclease/phosphatase"/>
</dbReference>
<feature type="region of interest" description="Disordered" evidence="1">
    <location>
        <begin position="595"/>
        <end position="615"/>
    </location>
</feature>
<organism evidence="3 6">
    <name type="scientific">Coffea arabica</name>
    <name type="common">Arabian coffee</name>
    <dbReference type="NCBI Taxonomy" id="13443"/>
    <lineage>
        <taxon>Eukaryota</taxon>
        <taxon>Viridiplantae</taxon>
        <taxon>Streptophyta</taxon>
        <taxon>Embryophyta</taxon>
        <taxon>Tracheophyta</taxon>
        <taxon>Spermatophyta</taxon>
        <taxon>Magnoliopsida</taxon>
        <taxon>eudicotyledons</taxon>
        <taxon>Gunneridae</taxon>
        <taxon>Pentapetalae</taxon>
        <taxon>asterids</taxon>
        <taxon>lamiids</taxon>
        <taxon>Gentianales</taxon>
        <taxon>Rubiaceae</taxon>
        <taxon>Ixoroideae</taxon>
        <taxon>Gardenieae complex</taxon>
        <taxon>Bertiereae - Coffeeae clade</taxon>
        <taxon>Coffeeae</taxon>
        <taxon>Coffea</taxon>
    </lineage>
</organism>
<dbReference type="Gene3D" id="3.60.10.10">
    <property type="entry name" value="Endonuclease/exonuclease/phosphatase"/>
    <property type="match status" value="2"/>
</dbReference>
<reference evidence="3" key="1">
    <citation type="journal article" date="2025" name="Foods">
        <title>Unveiling the Microbial Signatures of Arabica Coffee Cherries: Insights into Ripeness Specific Diversity, Functional Traits, and Implications for Quality and Safety.</title>
        <authorList>
            <consortium name="RefSeq"/>
            <person name="Tenea G.N."/>
            <person name="Cifuentes V."/>
            <person name="Reyes P."/>
            <person name="Cevallos-Vallejos M."/>
        </authorList>
    </citation>
    <scope>NUCLEOTIDE SEQUENCE [LARGE SCALE GENOMIC DNA]</scope>
</reference>
<dbReference type="Proteomes" id="UP001652660">
    <property type="component" value="Chromosome 8c"/>
</dbReference>
<gene>
    <name evidence="4 5 6 7" type="primary">LOC113706980</name>
</gene>
<dbReference type="GeneID" id="113706980"/>
<feature type="region of interest" description="Disordered" evidence="1">
    <location>
        <begin position="430"/>
        <end position="454"/>
    </location>
</feature>
<evidence type="ECO:0000313" key="4">
    <source>
        <dbReference type="RefSeq" id="XP_027084904.1"/>
    </source>
</evidence>